<evidence type="ECO:0000313" key="2">
    <source>
        <dbReference type="EMBL" id="QSZ32207.1"/>
    </source>
</evidence>
<evidence type="ECO:0000256" key="1">
    <source>
        <dbReference type="SAM" id="MobiDB-lite"/>
    </source>
</evidence>
<gene>
    <name evidence="2" type="ORF">DSL72_001779</name>
</gene>
<protein>
    <submittedName>
        <fullName evidence="2">Uncharacterized protein</fullName>
    </submittedName>
</protein>
<dbReference type="Proteomes" id="UP000672032">
    <property type="component" value="Chromosome 3"/>
</dbReference>
<proteinExistence type="predicted"/>
<name>A0A8A3PAU1_9HELO</name>
<accession>A0A8A3PAU1</accession>
<reference evidence="2" key="1">
    <citation type="submission" date="2020-10" db="EMBL/GenBank/DDBJ databases">
        <title>Genome Sequence of Monilinia vaccinii-corymbosi Sheds Light on Mummy Berry Disease Infection of Blueberry and Mating Type.</title>
        <authorList>
            <person name="Yow A.G."/>
            <person name="Zhang Y."/>
            <person name="Bansal K."/>
            <person name="Eacker S.M."/>
            <person name="Sullivan S."/>
            <person name="Liachko I."/>
            <person name="Cubeta M.A."/>
            <person name="Rollins J.A."/>
            <person name="Ashrafi H."/>
        </authorList>
    </citation>
    <scope>NUCLEOTIDE SEQUENCE</scope>
    <source>
        <strain evidence="2">RL-1</strain>
    </source>
</reference>
<evidence type="ECO:0000313" key="3">
    <source>
        <dbReference type="Proteomes" id="UP000672032"/>
    </source>
</evidence>
<dbReference type="EMBL" id="CP063407">
    <property type="protein sequence ID" value="QSZ32207.1"/>
    <property type="molecule type" value="Genomic_DNA"/>
</dbReference>
<sequence>MQHAKRKSKKHNDASQPSNVNNEHMDDQPPTSLPPPEETYPEDEEPQFTYSSTVMTIEPELCLAPWLDPPKRFDRNLAIPWTESLNPKSLPDPPVRLGKKWLSQVILSTITTSIHTNLTSGKCTMAGRSRQRDSVFYASMAVLLYH</sequence>
<organism evidence="2 3">
    <name type="scientific">Monilinia vaccinii-corymbosi</name>
    <dbReference type="NCBI Taxonomy" id="61207"/>
    <lineage>
        <taxon>Eukaryota</taxon>
        <taxon>Fungi</taxon>
        <taxon>Dikarya</taxon>
        <taxon>Ascomycota</taxon>
        <taxon>Pezizomycotina</taxon>
        <taxon>Leotiomycetes</taxon>
        <taxon>Helotiales</taxon>
        <taxon>Sclerotiniaceae</taxon>
        <taxon>Monilinia</taxon>
    </lineage>
</organism>
<keyword evidence="3" id="KW-1185">Reference proteome</keyword>
<dbReference type="AlphaFoldDB" id="A0A8A3PAU1"/>
<feature type="compositionally biased region" description="Basic residues" evidence="1">
    <location>
        <begin position="1"/>
        <end position="10"/>
    </location>
</feature>
<feature type="region of interest" description="Disordered" evidence="1">
    <location>
        <begin position="1"/>
        <end position="51"/>
    </location>
</feature>